<proteinExistence type="predicted"/>
<dbReference type="SUPFAM" id="SSF46785">
    <property type="entry name" value="Winged helix' DNA-binding domain"/>
    <property type="match status" value="1"/>
</dbReference>
<evidence type="ECO:0000313" key="1">
    <source>
        <dbReference type="EMBL" id="TCB55776.1"/>
    </source>
</evidence>
<organism evidence="1 2">
    <name type="scientific">Acinetobacter terrae</name>
    <dbReference type="NCBI Taxonomy" id="2731247"/>
    <lineage>
        <taxon>Bacteria</taxon>
        <taxon>Pseudomonadati</taxon>
        <taxon>Pseudomonadota</taxon>
        <taxon>Gammaproteobacteria</taxon>
        <taxon>Moraxellales</taxon>
        <taxon>Moraxellaceae</taxon>
        <taxon>Acinetobacter</taxon>
        <taxon>Acinetobacter Taxon 24</taxon>
    </lineage>
</organism>
<dbReference type="AlphaFoldDB" id="A0A4R0EGK6"/>
<sequence length="85" mass="9286">MKDANDSKTSGTVLARGVETLLAIKSTPVATAKEVQRLVMPDCSIRTVQRYLTELEQLGLVRRHGSGTSGCRYYLDGKAKQLFGV</sequence>
<dbReference type="Proteomes" id="UP000291380">
    <property type="component" value="Unassembled WGS sequence"/>
</dbReference>
<dbReference type="EMBL" id="SJOA01000025">
    <property type="protein sequence ID" value="TCB55776.1"/>
    <property type="molecule type" value="Genomic_DNA"/>
</dbReference>
<dbReference type="Gene3D" id="1.10.10.10">
    <property type="entry name" value="Winged helix-like DNA-binding domain superfamily/Winged helix DNA-binding domain"/>
    <property type="match status" value="1"/>
</dbReference>
<dbReference type="InterPro" id="IPR036390">
    <property type="entry name" value="WH_DNA-bd_sf"/>
</dbReference>
<comment type="caution">
    <text evidence="1">The sequence shown here is derived from an EMBL/GenBank/DDBJ whole genome shotgun (WGS) entry which is preliminary data.</text>
</comment>
<protein>
    <recommendedName>
        <fullName evidence="3">HTH domain-containing protein</fullName>
    </recommendedName>
</protein>
<dbReference type="RefSeq" id="WP_131271992.1">
    <property type="nucleotide sequence ID" value="NZ_SJOA01000025.1"/>
</dbReference>
<reference evidence="1 2" key="1">
    <citation type="submission" date="2019-02" db="EMBL/GenBank/DDBJ databases">
        <title>High diversity of culturable Acinetobacter species in natural soil and water ecosystems.</title>
        <authorList>
            <person name="Radolfova-Krizova L."/>
            <person name="Nemec A."/>
        </authorList>
    </citation>
    <scope>NUCLEOTIDE SEQUENCE [LARGE SCALE GENOMIC DNA]</scope>
    <source>
        <strain evidence="1 2">ANC 4281</strain>
    </source>
</reference>
<accession>A0A4R0EGK6</accession>
<name>A0A4R0EGK6_9GAMM</name>
<dbReference type="OrthoDB" id="6692713at2"/>
<evidence type="ECO:0000313" key="2">
    <source>
        <dbReference type="Proteomes" id="UP000291380"/>
    </source>
</evidence>
<evidence type="ECO:0008006" key="3">
    <source>
        <dbReference type="Google" id="ProtNLM"/>
    </source>
</evidence>
<gene>
    <name evidence="1" type="ORF">E0H85_14775</name>
</gene>
<dbReference type="InterPro" id="IPR036388">
    <property type="entry name" value="WH-like_DNA-bd_sf"/>
</dbReference>